<sequence>MKVVEFLNNAIAKSFTKLIEIILDIPTDIIRELGDGRARTNGLRTGRNNSQLRSQFRLRLRKENCGTRSGA</sequence>
<dbReference type="Proteomes" id="UP000233293">
    <property type="component" value="Unassembled WGS sequence"/>
</dbReference>
<proteinExistence type="predicted"/>
<reference evidence="2" key="1">
    <citation type="submission" date="2017-12" db="EMBL/GenBank/DDBJ databases">
        <title>Draft genome sequence of Telmatospirillum siberiense 26-4b1T, an acidotolerant peatland alphaproteobacterium potentially involved in sulfur cycling.</title>
        <authorList>
            <person name="Hausmann B."/>
            <person name="Pjevac P."/>
            <person name="Schreck K."/>
            <person name="Herbold C.W."/>
            <person name="Daims H."/>
            <person name="Wagner M."/>
            <person name="Pester M."/>
            <person name="Loy A."/>
        </authorList>
    </citation>
    <scope>NUCLEOTIDE SEQUENCE [LARGE SCALE GENOMIC DNA]</scope>
    <source>
        <strain evidence="2">26-4b1</strain>
    </source>
</reference>
<evidence type="ECO:0000313" key="1">
    <source>
        <dbReference type="EMBL" id="PKU21347.1"/>
    </source>
</evidence>
<gene>
    <name evidence="1" type="ORF">CWS72_27225</name>
</gene>
<dbReference type="EMBL" id="PIUM01000072">
    <property type="protein sequence ID" value="PKU21347.1"/>
    <property type="molecule type" value="Genomic_DNA"/>
</dbReference>
<accession>A0A2N3PLS1</accession>
<organism evidence="1 2">
    <name type="scientific">Telmatospirillum siberiense</name>
    <dbReference type="NCBI Taxonomy" id="382514"/>
    <lineage>
        <taxon>Bacteria</taxon>
        <taxon>Pseudomonadati</taxon>
        <taxon>Pseudomonadota</taxon>
        <taxon>Alphaproteobacteria</taxon>
        <taxon>Rhodospirillales</taxon>
        <taxon>Rhodospirillaceae</taxon>
        <taxon>Telmatospirillum</taxon>
    </lineage>
</organism>
<name>A0A2N3PLS1_9PROT</name>
<dbReference type="AlphaFoldDB" id="A0A2N3PLS1"/>
<protein>
    <submittedName>
        <fullName evidence="1">Uncharacterized protein</fullName>
    </submittedName>
</protein>
<comment type="caution">
    <text evidence="1">The sequence shown here is derived from an EMBL/GenBank/DDBJ whole genome shotgun (WGS) entry which is preliminary data.</text>
</comment>
<keyword evidence="2" id="KW-1185">Reference proteome</keyword>
<evidence type="ECO:0000313" key="2">
    <source>
        <dbReference type="Proteomes" id="UP000233293"/>
    </source>
</evidence>